<keyword evidence="2" id="KW-1185">Reference proteome</keyword>
<organism evidence="1 2">
    <name type="scientific">Actinacidiphila reveromycinica</name>
    <dbReference type="NCBI Taxonomy" id="659352"/>
    <lineage>
        <taxon>Bacteria</taxon>
        <taxon>Bacillati</taxon>
        <taxon>Actinomycetota</taxon>
        <taxon>Actinomycetes</taxon>
        <taxon>Kitasatosporales</taxon>
        <taxon>Streptomycetaceae</taxon>
        <taxon>Actinacidiphila</taxon>
    </lineage>
</organism>
<dbReference type="AlphaFoldDB" id="A0A7U3UTV3"/>
<gene>
    <name evidence="1" type="ORF">RVR_7138</name>
</gene>
<reference evidence="1 2" key="3">
    <citation type="journal article" date="2011" name="Nat. Chem. Biol.">
        <title>Reveromycin A biosynthesis uses RevG and RevJ for stereospecific spiroacetal formation.</title>
        <authorList>
            <person name="Takahashi S."/>
            <person name="Toyoda A."/>
            <person name="Sekiyama Y."/>
            <person name="Takagi H."/>
            <person name="Nogawa T."/>
            <person name="Uramoto M."/>
            <person name="Suzuki R."/>
            <person name="Koshino H."/>
            <person name="Kumano T."/>
            <person name="Panthee S."/>
            <person name="Dairi T."/>
            <person name="Ishikawa J."/>
            <person name="Ikeda H."/>
            <person name="Sakaki Y."/>
            <person name="Osada H."/>
        </authorList>
    </citation>
    <scope>NUCLEOTIDE SEQUENCE [LARGE SCALE GENOMIC DNA]</scope>
    <source>
        <strain evidence="1 2">SN-593</strain>
    </source>
</reference>
<dbReference type="KEGG" id="arev:RVR_7138"/>
<name>A0A7U3UTV3_9ACTN</name>
<evidence type="ECO:0008006" key="3">
    <source>
        <dbReference type="Google" id="ProtNLM"/>
    </source>
</evidence>
<accession>A0A7U3UTV3</accession>
<protein>
    <recommendedName>
        <fullName evidence="3">GIY-YIG nuclease family protein</fullName>
    </recommendedName>
</protein>
<reference evidence="1 2" key="2">
    <citation type="journal article" date="2011" name="J. Antibiot.">
        <title>Furaquinocins I and J: novel polyketide isoprenoid hybrid compounds from Streptomyces reveromyceticus SN-593.</title>
        <authorList>
            <person name="Panthee S."/>
            <person name="Takahashi S."/>
            <person name="Takagi H."/>
            <person name="Nogawa T."/>
            <person name="Oowada E."/>
            <person name="Uramoto M."/>
            <person name="Osada H."/>
        </authorList>
    </citation>
    <scope>NUCLEOTIDE SEQUENCE [LARGE SCALE GENOMIC DNA]</scope>
    <source>
        <strain evidence="1 2">SN-593</strain>
    </source>
</reference>
<reference evidence="1 2" key="4">
    <citation type="journal article" date="2020" name="Sci. Rep.">
        <title>beta-carboline chemical signals induce reveromycin production through a LuxR family regulator in Streptomyces sp. SN-593.</title>
        <authorList>
            <person name="Panthee S."/>
            <person name="Kito N."/>
            <person name="Hayashi T."/>
            <person name="Shimizu T."/>
            <person name="Ishikawa J."/>
            <person name="Hamamoto H."/>
            <person name="Osada H."/>
            <person name="Takahashi S."/>
        </authorList>
    </citation>
    <scope>NUCLEOTIDE SEQUENCE [LARGE SCALE GENOMIC DNA]</scope>
    <source>
        <strain evidence="1 2">SN-593</strain>
    </source>
</reference>
<evidence type="ECO:0000313" key="1">
    <source>
        <dbReference type="EMBL" id="BBB00186.1"/>
    </source>
</evidence>
<dbReference type="EMBL" id="AP018365">
    <property type="protein sequence ID" value="BBB00186.1"/>
    <property type="molecule type" value="Genomic_DNA"/>
</dbReference>
<dbReference type="Proteomes" id="UP000595703">
    <property type="component" value="Chromosome"/>
</dbReference>
<evidence type="ECO:0000313" key="2">
    <source>
        <dbReference type="Proteomes" id="UP000595703"/>
    </source>
</evidence>
<sequence length="153" mass="16910">MSASVGIPLLVTSAGQDALTRAVRFTRSVVHTRVEPKSIGAYLLLGHVRGAIRPLYVGRSDTCLHRRLYHHPLQGIATHFIVTPTRNPDQAYATEARWYHRHLCAGHPLLNRIHPASPAGTARRCPFCQEPGLGRALTRALLHPHPSETRSTP</sequence>
<reference evidence="1 2" key="1">
    <citation type="journal article" date="2010" name="J. Bacteriol.">
        <title>Biochemical characterization of a novel indole prenyltransferase from Streptomyces sp. SN-593.</title>
        <authorList>
            <person name="Takahashi S."/>
            <person name="Takagi H."/>
            <person name="Toyoda A."/>
            <person name="Uramoto M."/>
            <person name="Nogawa T."/>
            <person name="Ueki M."/>
            <person name="Sakaki Y."/>
            <person name="Osada H."/>
        </authorList>
    </citation>
    <scope>NUCLEOTIDE SEQUENCE [LARGE SCALE GENOMIC DNA]</scope>
    <source>
        <strain evidence="1 2">SN-593</strain>
    </source>
</reference>
<proteinExistence type="predicted"/>